<gene>
    <name evidence="3" type="ORF">GR206_15685</name>
</gene>
<dbReference type="Pfam" id="PF19192">
    <property type="entry name" value="Response_reg_2"/>
    <property type="match status" value="1"/>
</dbReference>
<evidence type="ECO:0000313" key="4">
    <source>
        <dbReference type="Proteomes" id="UP000468864"/>
    </source>
</evidence>
<dbReference type="RefSeq" id="WP_163879068.1">
    <property type="nucleotide sequence ID" value="NZ_WUEP01000010.1"/>
</dbReference>
<evidence type="ECO:0000256" key="1">
    <source>
        <dbReference type="SAM" id="Coils"/>
    </source>
</evidence>
<sequence length="587" mass="67354">MKTEHYREFIREAFLDPIRSVLIVDDDYPTFDEILNSAIDEEGRLQTDSQKSWPKNQKRIASMIASFRAPGKPLLVDIHDGKNVTFGAEVASAAHLHQSDLLVIDFELDKARPRDGIRAIEIIRRVSENNHFNLAVVHTIEDLNYVFYSVLAGMMNKSGETLSKKKIEDIEELIEQTEDKNEGFRKLLLDSIAGEQYFNARKNKYTYISEMHNGKEPYTHFKKICEDGKIQKKFLTDILKYLIIKFENGLSFWESEKAPSNLDWSDDNVQWIRSDSVFVAFSDKRKEEDLLESVLAALNEWSPQPARLFLAKIRSVIDEFGVLAQGDALEPKYALAYWYSRLLDSNKQHQRWLISESVSRHSDHLLTSVLKKVDDFALRLIGAELENGKPIDISKLRHKMDLDDADIILKAQREHNSIVCSKPPHGWHLATGHVLQINLEYWVCLSPLCDLVPSQMSMNLIRSFGERLPFTAVKLHPVQNADELVGVQTNRFIFLKINNEIKAFGFNNPEFPDSSPYWQTLFAEKRGVFESDAFKLKIRRTVKGSRGLVAKVSDAVVVSQLRYEYALNLMQKLSISTTRVGLDFVGQ</sequence>
<name>A0A6N9ZHT5_9HYPH</name>
<dbReference type="EMBL" id="WUEP01000010">
    <property type="protein sequence ID" value="NEH92460.1"/>
    <property type="molecule type" value="Genomic_DNA"/>
</dbReference>
<reference evidence="3 4" key="1">
    <citation type="submission" date="2019-12" db="EMBL/GenBank/DDBJ databases">
        <title>Rhizobium genotypes associated with high levels of biological nitrogen fixation by grain legumes in a temperate-maritime cropping system.</title>
        <authorList>
            <person name="Maluk M."/>
            <person name="Francesc Ferrando Molina F."/>
            <person name="Lopez Del Egido L."/>
            <person name="Lafos M."/>
            <person name="Langarica-Fuentes A."/>
            <person name="Gebre Yohannes G."/>
            <person name="Young M.W."/>
            <person name="Martin P."/>
            <person name="Gantlett R."/>
            <person name="Kenicer G."/>
            <person name="Hawes C."/>
            <person name="Begg G.S."/>
            <person name="Quilliam R.S."/>
            <person name="Squire G.R."/>
            <person name="Poole P.S."/>
            <person name="Young P.W."/>
            <person name="Iannetta P.M."/>
            <person name="James E.K."/>
        </authorList>
    </citation>
    <scope>NUCLEOTIDE SEQUENCE [LARGE SCALE GENOMIC DNA]</scope>
    <source>
        <strain evidence="3 4">JHI2449</strain>
    </source>
</reference>
<dbReference type="AlphaFoldDB" id="A0A6N9ZHT5"/>
<evidence type="ECO:0000259" key="2">
    <source>
        <dbReference type="Pfam" id="PF19192"/>
    </source>
</evidence>
<evidence type="ECO:0000313" key="3">
    <source>
        <dbReference type="EMBL" id="NEH92460.1"/>
    </source>
</evidence>
<feature type="coiled-coil region" evidence="1">
    <location>
        <begin position="160"/>
        <end position="187"/>
    </location>
</feature>
<feature type="domain" description="Response receiver" evidence="2">
    <location>
        <begin position="18"/>
        <end position="179"/>
    </location>
</feature>
<protein>
    <recommendedName>
        <fullName evidence="2">Response receiver domain-containing protein</fullName>
    </recommendedName>
</protein>
<accession>A0A6N9ZHT5</accession>
<dbReference type="Proteomes" id="UP000468864">
    <property type="component" value="Unassembled WGS sequence"/>
</dbReference>
<organism evidence="3 4">
    <name type="scientific">Rhizobium laguerreae</name>
    <dbReference type="NCBI Taxonomy" id="1076926"/>
    <lineage>
        <taxon>Bacteria</taxon>
        <taxon>Pseudomonadati</taxon>
        <taxon>Pseudomonadota</taxon>
        <taxon>Alphaproteobacteria</taxon>
        <taxon>Hyphomicrobiales</taxon>
        <taxon>Rhizobiaceae</taxon>
        <taxon>Rhizobium/Agrobacterium group</taxon>
        <taxon>Rhizobium</taxon>
    </lineage>
</organism>
<keyword evidence="1" id="KW-0175">Coiled coil</keyword>
<dbReference type="InterPro" id="IPR043834">
    <property type="entry name" value="REC"/>
</dbReference>
<proteinExistence type="predicted"/>
<comment type="caution">
    <text evidence="3">The sequence shown here is derived from an EMBL/GenBank/DDBJ whole genome shotgun (WGS) entry which is preliminary data.</text>
</comment>